<dbReference type="SUPFAM" id="SSF57850">
    <property type="entry name" value="RING/U-box"/>
    <property type="match status" value="1"/>
</dbReference>
<protein>
    <submittedName>
        <fullName evidence="1">Uncharacterized protein</fullName>
    </submittedName>
</protein>
<accession>A0A9Q8PL22</accession>
<dbReference type="EMBL" id="CP090174">
    <property type="protein sequence ID" value="UJO24486.1"/>
    <property type="molecule type" value="Genomic_DNA"/>
</dbReference>
<dbReference type="RefSeq" id="XP_047768852.1">
    <property type="nucleotide sequence ID" value="XM_047912858.1"/>
</dbReference>
<sequence length="389" mass="44766">MADIPGFMAALPTAAHLQHQVIRANQAQKDLNSTERTSEEPRSLNIQERMYARRRMIEQAPKCAKCCVPFTFTEVQHHPGTSPYHPINRAVICHPSTSTDMHCFHTRCLSQSLHSQHSCPTCRQRLPIPFLDSVLVRYLADSHPIVQHYMDFIFVPDAPGVGDAFMGLFGILRIRALLYASGRLRTDDITYRPYTRMNPWCHTPGYRNATRVVNAEQLTTKLWKWFHSHVTLCTPDDKLDAFNHPLAILLFCTIMEGILAVNGWRCKDEPYRQDIDNVMWGFEECWGADLYQRPHGWKEFKKHVLNETVRQLCDGMGSSDALPMEGAEFEVAVDGEEHVQTLVDEVEELNDELGVMRQGLQWFLMQKQESRQWLGPRRGGRGGNYEVRE</sequence>
<keyword evidence="2" id="KW-1185">Reference proteome</keyword>
<dbReference type="GeneID" id="71993588"/>
<reference evidence="1" key="2">
    <citation type="journal article" date="2022" name="Microb. Genom.">
        <title>A chromosome-scale genome assembly of the tomato pathogen Cladosporium fulvum reveals a compartmentalized genome architecture and the presence of a dispensable chromosome.</title>
        <authorList>
            <person name="Zaccaron A.Z."/>
            <person name="Chen L.H."/>
            <person name="Samaras A."/>
            <person name="Stergiopoulos I."/>
        </authorList>
    </citation>
    <scope>NUCLEOTIDE SEQUENCE</scope>
    <source>
        <strain evidence="1">Race5_Kim</strain>
    </source>
</reference>
<dbReference type="AlphaFoldDB" id="A0A9Q8PL22"/>
<gene>
    <name evidence="1" type="ORF">CLAFUR5_13710</name>
</gene>
<dbReference type="Gene3D" id="3.30.40.10">
    <property type="entry name" value="Zinc/RING finger domain, C3HC4 (zinc finger)"/>
    <property type="match status" value="1"/>
</dbReference>
<evidence type="ECO:0000313" key="1">
    <source>
        <dbReference type="EMBL" id="UJO24486.1"/>
    </source>
</evidence>
<organism evidence="1 2">
    <name type="scientific">Passalora fulva</name>
    <name type="common">Tomato leaf mold</name>
    <name type="synonym">Cladosporium fulvum</name>
    <dbReference type="NCBI Taxonomy" id="5499"/>
    <lineage>
        <taxon>Eukaryota</taxon>
        <taxon>Fungi</taxon>
        <taxon>Dikarya</taxon>
        <taxon>Ascomycota</taxon>
        <taxon>Pezizomycotina</taxon>
        <taxon>Dothideomycetes</taxon>
        <taxon>Dothideomycetidae</taxon>
        <taxon>Mycosphaerellales</taxon>
        <taxon>Mycosphaerellaceae</taxon>
        <taxon>Fulvia</taxon>
    </lineage>
</organism>
<dbReference type="OrthoDB" id="8062037at2759"/>
<dbReference type="InterPro" id="IPR013083">
    <property type="entry name" value="Znf_RING/FYVE/PHD"/>
</dbReference>
<name>A0A9Q8PL22_PASFU</name>
<dbReference type="Proteomes" id="UP000756132">
    <property type="component" value="Chromosome 12"/>
</dbReference>
<proteinExistence type="predicted"/>
<dbReference type="KEGG" id="ffu:CLAFUR5_13710"/>
<dbReference type="OMA" id="TIMEGIL"/>
<evidence type="ECO:0000313" key="2">
    <source>
        <dbReference type="Proteomes" id="UP000756132"/>
    </source>
</evidence>
<reference evidence="1" key="1">
    <citation type="submission" date="2021-12" db="EMBL/GenBank/DDBJ databases">
        <authorList>
            <person name="Zaccaron A."/>
            <person name="Stergiopoulos I."/>
        </authorList>
    </citation>
    <scope>NUCLEOTIDE SEQUENCE</scope>
    <source>
        <strain evidence="1">Race5_Kim</strain>
    </source>
</reference>